<dbReference type="Gene3D" id="3.20.20.450">
    <property type="entry name" value="EAL domain"/>
    <property type="match status" value="1"/>
</dbReference>
<dbReference type="Pfam" id="PF00990">
    <property type="entry name" value="GGDEF"/>
    <property type="match status" value="1"/>
</dbReference>
<reference evidence="5" key="1">
    <citation type="journal article" date="2014" name="Int. J. Syst. Evol. Microbiol.">
        <title>Complete genome sequence of Corynebacterium casei LMG S-19264T (=DSM 44701T), isolated from a smear-ripened cheese.</title>
        <authorList>
            <consortium name="US DOE Joint Genome Institute (JGI-PGF)"/>
            <person name="Walter F."/>
            <person name="Albersmeier A."/>
            <person name="Kalinowski J."/>
            <person name="Ruckert C."/>
        </authorList>
    </citation>
    <scope>NUCLEOTIDE SEQUENCE</scope>
    <source>
        <strain evidence="5">CGMCC 1.10998</strain>
    </source>
</reference>
<dbReference type="CDD" id="cd01949">
    <property type="entry name" value="GGDEF"/>
    <property type="match status" value="1"/>
</dbReference>
<dbReference type="Proteomes" id="UP000637423">
    <property type="component" value="Unassembled WGS sequence"/>
</dbReference>
<dbReference type="FunFam" id="3.20.20.450:FF:000001">
    <property type="entry name" value="Cyclic di-GMP phosphodiesterase yahA"/>
    <property type="match status" value="1"/>
</dbReference>
<keyword evidence="1" id="KW-0812">Transmembrane</keyword>
<dbReference type="InterPro" id="IPR003660">
    <property type="entry name" value="HAMP_dom"/>
</dbReference>
<dbReference type="GO" id="GO:0007165">
    <property type="term" value="P:signal transduction"/>
    <property type="evidence" value="ECO:0007669"/>
    <property type="project" value="InterPro"/>
</dbReference>
<sequence>MRFHSLESRVVALFIVLILAVQLAGYFTIRHEIQANARASIQADLKIGERQFGNLLEQNAQRLIFGAKVLASEFGFLTAVSSNDRDTIESALSNHGERIGATLTVLIGLDKSITASTNAALAASLQQSIPTMIDQAEQNGGATSSTTIVESHPYQLVVVPLKAPVTIGWVVMAIPIDKKIVADMRELSSMQVSLLTSSDGGPWSSSVSTLAPAEAGDLAKQLPTTLDKAFFLQDLDIGNDNYSARVLKLAQNPRQNQTTVLVLQRSINEAIAPYENLKLSLLVLTGLGVLVAIIISVFSARRITGPMRQLAETAKKLGAGDYSATIDVKGQDEIGELARTFISMRDGIANREKEILRLAYWDTLTNLPNRARFVNMLNDAIKHAESKEESCYVLMMDLDRFKHVNDVMGHSFGDLLLTQVAVRLSAELGQGATKPARLGGDEFAILLPNSSLAAAQELAARILQSLEKPISIEDQTVDLGAGIGIAGYPENATSAETLLSHAEVAMYAAKQRNSGAVTYIPEIDKSSQQSLSLLSELRAALDHNAFRLYVQPKVELGTGRVIAVEALVRWIHPERGFIFPDQFIPFAEQTGFIRLLTRWVLEQAATMCSEWEARGLHLKMSVNLSTRDLLDQDLPNKFADILARHKISPESFCLEITESAIMDDPVRAQQTLERLHVMGVDLSIDDFGTGYSSLAYLKSLPVDELKIDKSFVLKMEQDLDDAKIVRSTIDLGHNMGLRVVAEGVENKDVMQLLREMGCDQAQGYYISKPMPAEHLQEWVMKWVPPEYSAAA</sequence>
<dbReference type="SUPFAM" id="SSF158472">
    <property type="entry name" value="HAMP domain-like"/>
    <property type="match status" value="1"/>
</dbReference>
<evidence type="ECO:0000259" key="4">
    <source>
        <dbReference type="PROSITE" id="PS50887"/>
    </source>
</evidence>
<gene>
    <name evidence="5" type="ORF">GCM10011396_51030</name>
</gene>
<dbReference type="PROSITE" id="PS50887">
    <property type="entry name" value="GGDEF"/>
    <property type="match status" value="1"/>
</dbReference>
<accession>A0A916UZS0</accession>
<feature type="domain" description="EAL" evidence="2">
    <location>
        <begin position="530"/>
        <end position="783"/>
    </location>
</feature>
<dbReference type="SMART" id="SM00267">
    <property type="entry name" value="GGDEF"/>
    <property type="match status" value="1"/>
</dbReference>
<dbReference type="PANTHER" id="PTHR44757:SF2">
    <property type="entry name" value="BIOFILM ARCHITECTURE MAINTENANCE PROTEIN MBAA"/>
    <property type="match status" value="1"/>
</dbReference>
<comment type="caution">
    <text evidence="5">The sequence shown here is derived from an EMBL/GenBank/DDBJ whole genome shotgun (WGS) entry which is preliminary data.</text>
</comment>
<dbReference type="SMART" id="SM00304">
    <property type="entry name" value="HAMP"/>
    <property type="match status" value="1"/>
</dbReference>
<dbReference type="InterPro" id="IPR000160">
    <property type="entry name" value="GGDEF_dom"/>
</dbReference>
<keyword evidence="6" id="KW-1185">Reference proteome</keyword>
<dbReference type="InterPro" id="IPR001633">
    <property type="entry name" value="EAL_dom"/>
</dbReference>
<keyword evidence="1" id="KW-1133">Transmembrane helix</keyword>
<evidence type="ECO:0000259" key="2">
    <source>
        <dbReference type="PROSITE" id="PS50883"/>
    </source>
</evidence>
<dbReference type="SUPFAM" id="SSF55073">
    <property type="entry name" value="Nucleotide cyclase"/>
    <property type="match status" value="1"/>
</dbReference>
<keyword evidence="1" id="KW-0472">Membrane</keyword>
<dbReference type="SMART" id="SM00052">
    <property type="entry name" value="EAL"/>
    <property type="match status" value="1"/>
</dbReference>
<evidence type="ECO:0000256" key="1">
    <source>
        <dbReference type="SAM" id="Phobius"/>
    </source>
</evidence>
<dbReference type="InterPro" id="IPR043128">
    <property type="entry name" value="Rev_trsase/Diguanyl_cyclase"/>
</dbReference>
<feature type="domain" description="HAMP" evidence="3">
    <location>
        <begin position="301"/>
        <end position="353"/>
    </location>
</feature>
<dbReference type="InterPro" id="IPR035919">
    <property type="entry name" value="EAL_sf"/>
</dbReference>
<evidence type="ECO:0000313" key="5">
    <source>
        <dbReference type="EMBL" id="GGC97295.1"/>
    </source>
</evidence>
<protein>
    <submittedName>
        <fullName evidence="5">Phosphodiesterase</fullName>
    </submittedName>
</protein>
<feature type="transmembrane region" description="Helical" evidence="1">
    <location>
        <begin position="279"/>
        <end position="300"/>
    </location>
</feature>
<dbReference type="Gene3D" id="6.10.340.10">
    <property type="match status" value="1"/>
</dbReference>
<dbReference type="Pfam" id="PF14827">
    <property type="entry name" value="dCache_3"/>
    <property type="match status" value="1"/>
</dbReference>
<dbReference type="AlphaFoldDB" id="A0A916UZS0"/>
<proteinExistence type="predicted"/>
<feature type="domain" description="GGDEF" evidence="4">
    <location>
        <begin position="389"/>
        <end position="522"/>
    </location>
</feature>
<organism evidence="5 6">
    <name type="scientific">Undibacterium terreum</name>
    <dbReference type="NCBI Taxonomy" id="1224302"/>
    <lineage>
        <taxon>Bacteria</taxon>
        <taxon>Pseudomonadati</taxon>
        <taxon>Pseudomonadota</taxon>
        <taxon>Betaproteobacteria</taxon>
        <taxon>Burkholderiales</taxon>
        <taxon>Oxalobacteraceae</taxon>
        <taxon>Undibacterium</taxon>
    </lineage>
</organism>
<dbReference type="Pfam" id="PF00672">
    <property type="entry name" value="HAMP"/>
    <property type="match status" value="1"/>
</dbReference>
<evidence type="ECO:0000259" key="3">
    <source>
        <dbReference type="PROSITE" id="PS50885"/>
    </source>
</evidence>
<dbReference type="InterPro" id="IPR029150">
    <property type="entry name" value="dCache_3"/>
</dbReference>
<dbReference type="EMBL" id="BMED01000007">
    <property type="protein sequence ID" value="GGC97295.1"/>
    <property type="molecule type" value="Genomic_DNA"/>
</dbReference>
<reference evidence="5" key="2">
    <citation type="submission" date="2020-09" db="EMBL/GenBank/DDBJ databases">
        <authorList>
            <person name="Sun Q."/>
            <person name="Zhou Y."/>
        </authorList>
    </citation>
    <scope>NUCLEOTIDE SEQUENCE</scope>
    <source>
        <strain evidence="5">CGMCC 1.10998</strain>
    </source>
</reference>
<dbReference type="InterPro" id="IPR029787">
    <property type="entry name" value="Nucleotide_cyclase"/>
</dbReference>
<dbReference type="PANTHER" id="PTHR44757">
    <property type="entry name" value="DIGUANYLATE CYCLASE DGCP"/>
    <property type="match status" value="1"/>
</dbReference>
<dbReference type="NCBIfam" id="TIGR00254">
    <property type="entry name" value="GGDEF"/>
    <property type="match status" value="1"/>
</dbReference>
<dbReference type="PROSITE" id="PS50883">
    <property type="entry name" value="EAL"/>
    <property type="match status" value="1"/>
</dbReference>
<dbReference type="CDD" id="cd06225">
    <property type="entry name" value="HAMP"/>
    <property type="match status" value="1"/>
</dbReference>
<dbReference type="RefSeq" id="WP_188568979.1">
    <property type="nucleotide sequence ID" value="NZ_BMED01000007.1"/>
</dbReference>
<dbReference type="CDD" id="cd01948">
    <property type="entry name" value="EAL"/>
    <property type="match status" value="1"/>
</dbReference>
<name>A0A916UZS0_9BURK</name>
<dbReference type="SUPFAM" id="SSF141868">
    <property type="entry name" value="EAL domain-like"/>
    <property type="match status" value="1"/>
</dbReference>
<dbReference type="Gene3D" id="3.30.70.270">
    <property type="match status" value="1"/>
</dbReference>
<dbReference type="GO" id="GO:0016020">
    <property type="term" value="C:membrane"/>
    <property type="evidence" value="ECO:0007669"/>
    <property type="project" value="InterPro"/>
</dbReference>
<evidence type="ECO:0000313" key="6">
    <source>
        <dbReference type="Proteomes" id="UP000637423"/>
    </source>
</evidence>
<dbReference type="PROSITE" id="PS50885">
    <property type="entry name" value="HAMP"/>
    <property type="match status" value="1"/>
</dbReference>
<dbReference type="Pfam" id="PF00563">
    <property type="entry name" value="EAL"/>
    <property type="match status" value="1"/>
</dbReference>
<dbReference type="InterPro" id="IPR052155">
    <property type="entry name" value="Biofilm_reg_signaling"/>
</dbReference>